<sequence>MVTAACAAGATVSIANVQDFANTVLPAANAVVQAAPSTVLSDNQKLQIGGGISLAILAVDTVSAVAQNVQAVSAAPAGASAPVAASQ</sequence>
<dbReference type="EMBL" id="VTUZ01000051">
    <property type="protein sequence ID" value="KAA0999046.1"/>
    <property type="molecule type" value="Genomic_DNA"/>
</dbReference>
<name>A0A5B0G6P0_9BURK</name>
<evidence type="ECO:0000313" key="2">
    <source>
        <dbReference type="Proteomes" id="UP000325273"/>
    </source>
</evidence>
<accession>A0A5B0G6P0</accession>
<proteinExistence type="predicted"/>
<keyword evidence="2" id="KW-1185">Reference proteome</keyword>
<dbReference type="RefSeq" id="WP_149675662.1">
    <property type="nucleotide sequence ID" value="NZ_VTUZ01000051.1"/>
</dbReference>
<organism evidence="1 2">
    <name type="scientific">Paraburkholderia panacisoli</name>
    <dbReference type="NCBI Taxonomy" id="2603818"/>
    <lineage>
        <taxon>Bacteria</taxon>
        <taxon>Pseudomonadati</taxon>
        <taxon>Pseudomonadota</taxon>
        <taxon>Betaproteobacteria</taxon>
        <taxon>Burkholderiales</taxon>
        <taxon>Burkholderiaceae</taxon>
        <taxon>Paraburkholderia</taxon>
    </lineage>
</organism>
<protein>
    <submittedName>
        <fullName evidence="1">Uncharacterized protein</fullName>
    </submittedName>
</protein>
<dbReference type="Proteomes" id="UP000325273">
    <property type="component" value="Unassembled WGS sequence"/>
</dbReference>
<comment type="caution">
    <text evidence="1">The sequence shown here is derived from an EMBL/GenBank/DDBJ whole genome shotgun (WGS) entry which is preliminary data.</text>
</comment>
<evidence type="ECO:0000313" key="1">
    <source>
        <dbReference type="EMBL" id="KAA0999046.1"/>
    </source>
</evidence>
<reference evidence="1 2" key="1">
    <citation type="submission" date="2019-08" db="EMBL/GenBank/DDBJ databases">
        <title>Paraburkholderia sp. DCY113.</title>
        <authorList>
            <person name="Kang J."/>
        </authorList>
    </citation>
    <scope>NUCLEOTIDE SEQUENCE [LARGE SCALE GENOMIC DNA]</scope>
    <source>
        <strain evidence="1 2">DCY113</strain>
    </source>
</reference>
<dbReference type="AlphaFoldDB" id="A0A5B0G6P0"/>
<gene>
    <name evidence="1" type="ORF">FVF58_42805</name>
</gene>